<dbReference type="PANTHER" id="PTHR38451">
    <property type="entry name" value="TRNA (ADENINE(22)-N(1))-METHYLTRANSFERASE"/>
    <property type="match status" value="1"/>
</dbReference>
<dbReference type="GO" id="GO:0160105">
    <property type="term" value="F:tRNA (adenine(22)-N1)-methyltransferase activity"/>
    <property type="evidence" value="ECO:0007669"/>
    <property type="project" value="UniProtKB-EC"/>
</dbReference>
<organism evidence="1 2">
    <name type="scientific">Aquibacillus albus</name>
    <dbReference type="NCBI Taxonomy" id="1168171"/>
    <lineage>
        <taxon>Bacteria</taxon>
        <taxon>Bacillati</taxon>
        <taxon>Bacillota</taxon>
        <taxon>Bacilli</taxon>
        <taxon>Bacillales</taxon>
        <taxon>Bacillaceae</taxon>
        <taxon>Aquibacillus</taxon>
    </lineage>
</organism>
<dbReference type="Gene3D" id="1.10.287.1890">
    <property type="match status" value="1"/>
</dbReference>
<evidence type="ECO:0000313" key="1">
    <source>
        <dbReference type="EMBL" id="MBM7569640.1"/>
    </source>
</evidence>
<keyword evidence="1" id="KW-0808">Transferase</keyword>
<name>A0ABS2MV97_9BACI</name>
<dbReference type="PIRSF" id="PIRSF018637">
    <property type="entry name" value="TrmK"/>
    <property type="match status" value="1"/>
</dbReference>
<protein>
    <submittedName>
        <fullName evidence="1">tRNA (Adenine22-N1)-methyltransferase</fullName>
        <ecNumber evidence="1">2.1.1.217</ecNumber>
    </submittedName>
</protein>
<dbReference type="InterPro" id="IPR029063">
    <property type="entry name" value="SAM-dependent_MTases_sf"/>
</dbReference>
<comment type="caution">
    <text evidence="1">The sequence shown here is derived from an EMBL/GenBank/DDBJ whole genome shotgun (WGS) entry which is preliminary data.</text>
</comment>
<dbReference type="Gene3D" id="3.40.50.150">
    <property type="entry name" value="Vaccinia Virus protein VP39"/>
    <property type="match status" value="1"/>
</dbReference>
<gene>
    <name evidence="1" type="ORF">JOC48_000109</name>
</gene>
<dbReference type="GO" id="GO:0032259">
    <property type="term" value="P:methylation"/>
    <property type="evidence" value="ECO:0007669"/>
    <property type="project" value="UniProtKB-KW"/>
</dbReference>
<dbReference type="Proteomes" id="UP001296943">
    <property type="component" value="Unassembled WGS sequence"/>
</dbReference>
<evidence type="ECO:0000313" key="2">
    <source>
        <dbReference type="Proteomes" id="UP001296943"/>
    </source>
</evidence>
<dbReference type="Pfam" id="PF04816">
    <property type="entry name" value="TrmK"/>
    <property type="match status" value="1"/>
</dbReference>
<dbReference type="SUPFAM" id="SSF53335">
    <property type="entry name" value="S-adenosyl-L-methionine-dependent methyltransferases"/>
    <property type="match status" value="1"/>
</dbReference>
<proteinExistence type="predicted"/>
<sequence>MNEIMLSDRLQMIASFLPEEAIFADIGSDHAYLPCYVCLNNLSAKAIAGEVNDGPYQRAKRTVESFNLMDRIDVRKGDGLSVLQEDEVAQLVIAGMGGSLISHILETGKDKLGSVERIIAQPNMDAMAIRKWFHLNNFELINEKIIEEDGHIYEILIADKGIPDIPYSEDFIQNEFLFGPFLLQEKSEPFKQKWVIEKEKRERAVSQMKKAKSPDYQKISQFESEIQLIQEVLDHGQSHSSQ</sequence>
<dbReference type="RefSeq" id="WP_204497093.1">
    <property type="nucleotide sequence ID" value="NZ_JAFBDR010000001.1"/>
</dbReference>
<keyword evidence="1" id="KW-0489">Methyltransferase</keyword>
<dbReference type="InterPro" id="IPR006901">
    <property type="entry name" value="TrmK"/>
</dbReference>
<reference evidence="1 2" key="1">
    <citation type="submission" date="2021-01" db="EMBL/GenBank/DDBJ databases">
        <title>Genomic Encyclopedia of Type Strains, Phase IV (KMG-IV): sequencing the most valuable type-strain genomes for metagenomic binning, comparative biology and taxonomic classification.</title>
        <authorList>
            <person name="Goeker M."/>
        </authorList>
    </citation>
    <scope>NUCLEOTIDE SEQUENCE [LARGE SCALE GENOMIC DNA]</scope>
    <source>
        <strain evidence="1 2">DSM 23711</strain>
    </source>
</reference>
<dbReference type="EMBL" id="JAFBDR010000001">
    <property type="protein sequence ID" value="MBM7569640.1"/>
    <property type="molecule type" value="Genomic_DNA"/>
</dbReference>
<dbReference type="PANTHER" id="PTHR38451:SF1">
    <property type="entry name" value="TRNA (ADENINE(22)-N(1))-METHYLTRANSFERASE"/>
    <property type="match status" value="1"/>
</dbReference>
<accession>A0ABS2MV97</accession>
<keyword evidence="2" id="KW-1185">Reference proteome</keyword>
<dbReference type="EC" id="2.1.1.217" evidence="1"/>